<reference evidence="2" key="1">
    <citation type="submission" date="2014-01" db="EMBL/GenBank/DDBJ databases">
        <authorList>
            <person name="Brown-Elliot B."/>
            <person name="Wallace R."/>
            <person name="Lenaerts A."/>
            <person name="Ordway D."/>
            <person name="DeGroote M.A."/>
            <person name="Parker T."/>
            <person name="Sizemore C."/>
            <person name="Tallon L.J."/>
            <person name="Sadzewicz L.K."/>
            <person name="Sengamalay N."/>
            <person name="Fraser C.M."/>
            <person name="Hine E."/>
            <person name="Shefchek K.A."/>
            <person name="Das S.P."/>
            <person name="Tettelin H."/>
        </authorList>
    </citation>
    <scope>NUCLEOTIDE SEQUENCE [LARGE SCALE GENOMIC DNA]</scope>
    <source>
        <strain evidence="2">4042</strain>
    </source>
</reference>
<dbReference type="EMBL" id="JAOB01000080">
    <property type="protein sequence ID" value="EUA16124.1"/>
    <property type="molecule type" value="Genomic_DNA"/>
</dbReference>
<sequence>MAACSTSDGATRATRDRTESAKSRCSGVIAIGIARLPSVTSPSI</sequence>
<feature type="compositionally biased region" description="Basic and acidic residues" evidence="1">
    <location>
        <begin position="13"/>
        <end position="22"/>
    </location>
</feature>
<accession>X7Z9R9</accession>
<feature type="region of interest" description="Disordered" evidence="1">
    <location>
        <begin position="1"/>
        <end position="23"/>
    </location>
</feature>
<protein>
    <submittedName>
        <fullName evidence="2">Uncharacterized protein</fullName>
    </submittedName>
</protein>
<name>X7Z9R9_MYCXE</name>
<gene>
    <name evidence="2" type="ORF">I553_1099</name>
</gene>
<evidence type="ECO:0000256" key="1">
    <source>
        <dbReference type="SAM" id="MobiDB-lite"/>
    </source>
</evidence>
<organism evidence="2">
    <name type="scientific">Mycobacterium xenopi 4042</name>
    <dbReference type="NCBI Taxonomy" id="1299334"/>
    <lineage>
        <taxon>Bacteria</taxon>
        <taxon>Bacillati</taxon>
        <taxon>Actinomycetota</taxon>
        <taxon>Actinomycetes</taxon>
        <taxon>Mycobacteriales</taxon>
        <taxon>Mycobacteriaceae</taxon>
        <taxon>Mycobacterium</taxon>
    </lineage>
</organism>
<comment type="caution">
    <text evidence="2">The sequence shown here is derived from an EMBL/GenBank/DDBJ whole genome shotgun (WGS) entry which is preliminary data.</text>
</comment>
<evidence type="ECO:0000313" key="2">
    <source>
        <dbReference type="EMBL" id="EUA16124.1"/>
    </source>
</evidence>
<dbReference type="AlphaFoldDB" id="X7Z9R9"/>
<proteinExistence type="predicted"/>